<dbReference type="AlphaFoldDB" id="A0A9P6QQ15"/>
<name>A0A9P6QQ15_9FUNG</name>
<proteinExistence type="predicted"/>
<evidence type="ECO:0000313" key="1">
    <source>
        <dbReference type="EMBL" id="KAG0286999.1"/>
    </source>
</evidence>
<dbReference type="OrthoDB" id="2436324at2759"/>
<reference evidence="1" key="1">
    <citation type="journal article" date="2020" name="Fungal Divers.">
        <title>Resolving the Mortierellaceae phylogeny through synthesis of multi-gene phylogenetics and phylogenomics.</title>
        <authorList>
            <person name="Vandepol N."/>
            <person name="Liber J."/>
            <person name="Desiro A."/>
            <person name="Na H."/>
            <person name="Kennedy M."/>
            <person name="Barry K."/>
            <person name="Grigoriev I.V."/>
            <person name="Miller A.N."/>
            <person name="O'Donnell K."/>
            <person name="Stajich J.E."/>
            <person name="Bonito G."/>
        </authorList>
    </citation>
    <scope>NUCLEOTIDE SEQUENCE</scope>
    <source>
        <strain evidence="1">NVP60</strain>
    </source>
</reference>
<organism evidence="1 2">
    <name type="scientific">Linnemannia gamsii</name>
    <dbReference type="NCBI Taxonomy" id="64522"/>
    <lineage>
        <taxon>Eukaryota</taxon>
        <taxon>Fungi</taxon>
        <taxon>Fungi incertae sedis</taxon>
        <taxon>Mucoromycota</taxon>
        <taxon>Mortierellomycotina</taxon>
        <taxon>Mortierellomycetes</taxon>
        <taxon>Mortierellales</taxon>
        <taxon>Mortierellaceae</taxon>
        <taxon>Linnemannia</taxon>
    </lineage>
</organism>
<sequence>EPSRSRIRAIQAVAKMLLESPKLEQAPDINWVRKSCNEPDDFTQDECAAVVRIVGALRDYVPKRREKHDGGASPPEHNAATMIRVVLLSNHLLRYTGYANFTRRFSTAPSISTLHPIPLGAAGIYEVLCPSSALHFDAKIDKTRSITSVEHANKNQLAVFVNFFDIAKIEKVCTTYGLEFAKR</sequence>
<gene>
    <name evidence="1" type="ORF">BGZ97_007232</name>
</gene>
<feature type="non-terminal residue" evidence="1">
    <location>
        <position position="1"/>
    </location>
</feature>
<comment type="caution">
    <text evidence="1">The sequence shown here is derived from an EMBL/GenBank/DDBJ whole genome shotgun (WGS) entry which is preliminary data.</text>
</comment>
<dbReference type="Proteomes" id="UP000823405">
    <property type="component" value="Unassembled WGS sequence"/>
</dbReference>
<protein>
    <submittedName>
        <fullName evidence="1">Uncharacterized protein</fullName>
    </submittedName>
</protein>
<evidence type="ECO:0000313" key="2">
    <source>
        <dbReference type="Proteomes" id="UP000823405"/>
    </source>
</evidence>
<accession>A0A9P6QQ15</accession>
<keyword evidence="2" id="KW-1185">Reference proteome</keyword>
<dbReference type="EMBL" id="JAAAIN010003205">
    <property type="protein sequence ID" value="KAG0286999.1"/>
    <property type="molecule type" value="Genomic_DNA"/>
</dbReference>